<sequence length="105" mass="12300">MGAKLKYTEGEIMYEIDGDFLEILDDLHPLVAVEISNQIDWNAMTLPETKFWSTTYAGVVKNIKNPVYFLVKYQKEEDSITYFLDLEIVDSDTYLDYYLLNKILL</sequence>
<reference evidence="1" key="1">
    <citation type="journal article" date="2014" name="Front. Microbiol.">
        <title>High frequency of phylogenetically diverse reductive dehalogenase-homologous genes in deep subseafloor sedimentary metagenomes.</title>
        <authorList>
            <person name="Kawai M."/>
            <person name="Futagami T."/>
            <person name="Toyoda A."/>
            <person name="Takaki Y."/>
            <person name="Nishi S."/>
            <person name="Hori S."/>
            <person name="Arai W."/>
            <person name="Tsubouchi T."/>
            <person name="Morono Y."/>
            <person name="Uchiyama I."/>
            <person name="Ito T."/>
            <person name="Fujiyama A."/>
            <person name="Inagaki F."/>
            <person name="Takami H."/>
        </authorList>
    </citation>
    <scope>NUCLEOTIDE SEQUENCE</scope>
    <source>
        <strain evidence="1">Expedition CK06-06</strain>
    </source>
</reference>
<protein>
    <submittedName>
        <fullName evidence="1">Uncharacterized protein</fullName>
    </submittedName>
</protein>
<name>X0TCD1_9ZZZZ</name>
<comment type="caution">
    <text evidence="1">The sequence shown here is derived from an EMBL/GenBank/DDBJ whole genome shotgun (WGS) entry which is preliminary data.</text>
</comment>
<proteinExistence type="predicted"/>
<dbReference type="EMBL" id="BARS01018114">
    <property type="protein sequence ID" value="GAF90874.1"/>
    <property type="molecule type" value="Genomic_DNA"/>
</dbReference>
<evidence type="ECO:0000313" key="1">
    <source>
        <dbReference type="EMBL" id="GAF90874.1"/>
    </source>
</evidence>
<gene>
    <name evidence="1" type="ORF">S01H1_29525</name>
</gene>
<organism evidence="1">
    <name type="scientific">marine sediment metagenome</name>
    <dbReference type="NCBI Taxonomy" id="412755"/>
    <lineage>
        <taxon>unclassified sequences</taxon>
        <taxon>metagenomes</taxon>
        <taxon>ecological metagenomes</taxon>
    </lineage>
</organism>
<accession>X0TCD1</accession>
<dbReference type="AlphaFoldDB" id="X0TCD1"/>